<dbReference type="VEuPathDB" id="VectorBase:CSON006745"/>
<evidence type="ECO:0000259" key="3">
    <source>
        <dbReference type="PROSITE" id="PS50222"/>
    </source>
</evidence>
<dbReference type="PROSITE" id="PS00018">
    <property type="entry name" value="EF_HAND_1"/>
    <property type="match status" value="4"/>
</dbReference>
<evidence type="ECO:0000256" key="1">
    <source>
        <dbReference type="ARBA" id="ARBA00022737"/>
    </source>
</evidence>
<dbReference type="Pfam" id="PF13499">
    <property type="entry name" value="EF-hand_7"/>
    <property type="match status" value="2"/>
</dbReference>
<dbReference type="OMA" id="QMFEMFD"/>
<dbReference type="Gene3D" id="1.10.238.10">
    <property type="entry name" value="EF-hand"/>
    <property type="match status" value="2"/>
</dbReference>
<dbReference type="PROSITE" id="PS00303">
    <property type="entry name" value="S100_CABP"/>
    <property type="match status" value="1"/>
</dbReference>
<evidence type="ECO:0000313" key="5">
    <source>
        <dbReference type="EMBL" id="SSX22409.1"/>
    </source>
</evidence>
<evidence type="ECO:0000256" key="2">
    <source>
        <dbReference type="ARBA" id="ARBA00022837"/>
    </source>
</evidence>
<gene>
    <name evidence="5" type="primary">CSON006745</name>
</gene>
<feature type="domain" description="EF-hand" evidence="3">
    <location>
        <begin position="83"/>
        <end position="118"/>
    </location>
</feature>
<dbReference type="FunFam" id="1.10.238.10:FF:000001">
    <property type="entry name" value="Calmodulin 1"/>
    <property type="match status" value="1"/>
</dbReference>
<dbReference type="InterPro" id="IPR002048">
    <property type="entry name" value="EF_hand_dom"/>
</dbReference>
<keyword evidence="1" id="KW-0677">Repeat</keyword>
<evidence type="ECO:0000313" key="4">
    <source>
        <dbReference type="EMBL" id="SSX02032.1"/>
    </source>
</evidence>
<dbReference type="GO" id="GO:0005509">
    <property type="term" value="F:calcium ion binding"/>
    <property type="evidence" value="ECO:0007669"/>
    <property type="project" value="InterPro"/>
</dbReference>
<dbReference type="InterPro" id="IPR050230">
    <property type="entry name" value="CALM/Myosin/TropC-like"/>
</dbReference>
<feature type="domain" description="EF-hand" evidence="3">
    <location>
        <begin position="119"/>
        <end position="154"/>
    </location>
</feature>
<dbReference type="EMBL" id="UFQT01000253">
    <property type="protein sequence ID" value="SSX22409.1"/>
    <property type="molecule type" value="Genomic_DNA"/>
</dbReference>
<organism evidence="5">
    <name type="scientific">Culicoides sonorensis</name>
    <name type="common">Biting midge</name>
    <dbReference type="NCBI Taxonomy" id="179676"/>
    <lineage>
        <taxon>Eukaryota</taxon>
        <taxon>Metazoa</taxon>
        <taxon>Ecdysozoa</taxon>
        <taxon>Arthropoda</taxon>
        <taxon>Hexapoda</taxon>
        <taxon>Insecta</taxon>
        <taxon>Pterygota</taxon>
        <taxon>Neoptera</taxon>
        <taxon>Endopterygota</taxon>
        <taxon>Diptera</taxon>
        <taxon>Nematocera</taxon>
        <taxon>Chironomoidea</taxon>
        <taxon>Ceratopogonidae</taxon>
        <taxon>Ceratopogoninae</taxon>
        <taxon>Culicoides</taxon>
        <taxon>Monoculicoides</taxon>
    </lineage>
</organism>
<feature type="domain" description="EF-hand" evidence="3">
    <location>
        <begin position="9"/>
        <end position="44"/>
    </location>
</feature>
<dbReference type="CDD" id="cd00051">
    <property type="entry name" value="EFh"/>
    <property type="match status" value="2"/>
</dbReference>
<dbReference type="PROSITE" id="PS50222">
    <property type="entry name" value="EF_HAND_2"/>
    <property type="match status" value="4"/>
</dbReference>
<dbReference type="PANTHER" id="PTHR23048:SF0">
    <property type="entry name" value="CALMODULIN LIKE 3"/>
    <property type="match status" value="1"/>
</dbReference>
<sequence>MPLPTISARTLKNYERCFKAFDKNGDGSIDSKDLIGLMRATGQNPTAAEVEDLIHEVDENGDGKICFEEFIKLMAKFGKDPQETEEQLRAAFKVFDKNQDGFITESDLRILMTNLGEKLTDEDIEDLISDLDLDGDGKINYEEFITMMTRSMDLVIEE</sequence>
<reference evidence="5" key="2">
    <citation type="submission" date="2018-07" db="EMBL/GenBank/DDBJ databases">
        <authorList>
            <person name="Quirk P.G."/>
            <person name="Krulwich T.A."/>
        </authorList>
    </citation>
    <scope>NUCLEOTIDE SEQUENCE</scope>
</reference>
<dbReference type="SMART" id="SM00054">
    <property type="entry name" value="EFh"/>
    <property type="match status" value="4"/>
</dbReference>
<dbReference type="InterPro" id="IPR001751">
    <property type="entry name" value="S100/CaBP7/8-like_CS"/>
</dbReference>
<dbReference type="AlphaFoldDB" id="A0A336M081"/>
<dbReference type="InterPro" id="IPR018247">
    <property type="entry name" value="EF_Hand_1_Ca_BS"/>
</dbReference>
<dbReference type="GO" id="GO:0016460">
    <property type="term" value="C:myosin II complex"/>
    <property type="evidence" value="ECO:0007669"/>
    <property type="project" value="TreeGrafter"/>
</dbReference>
<keyword evidence="2" id="KW-0106">Calcium</keyword>
<feature type="domain" description="EF-hand" evidence="3">
    <location>
        <begin position="45"/>
        <end position="80"/>
    </location>
</feature>
<dbReference type="PANTHER" id="PTHR23048">
    <property type="entry name" value="MYOSIN LIGHT CHAIN 1, 3"/>
    <property type="match status" value="1"/>
</dbReference>
<name>A0A336M081_CULSO</name>
<dbReference type="EMBL" id="UFQS01000253">
    <property type="protein sequence ID" value="SSX02032.1"/>
    <property type="molecule type" value="Genomic_DNA"/>
</dbReference>
<protein>
    <submittedName>
        <fullName evidence="5">CSON006745 protein</fullName>
    </submittedName>
</protein>
<dbReference type="SUPFAM" id="SSF47473">
    <property type="entry name" value="EF-hand"/>
    <property type="match status" value="1"/>
</dbReference>
<accession>A0A336M081</accession>
<proteinExistence type="predicted"/>
<dbReference type="InterPro" id="IPR011992">
    <property type="entry name" value="EF-hand-dom_pair"/>
</dbReference>
<reference evidence="4" key="1">
    <citation type="submission" date="2018-04" db="EMBL/GenBank/DDBJ databases">
        <authorList>
            <person name="Go L.Y."/>
            <person name="Mitchell J.A."/>
        </authorList>
    </citation>
    <scope>NUCLEOTIDE SEQUENCE</scope>
    <source>
        <tissue evidence="4">Whole organism</tissue>
    </source>
</reference>